<feature type="domain" description="Soluble ligand binding" evidence="17">
    <location>
        <begin position="195"/>
        <end position="245"/>
    </location>
</feature>
<evidence type="ECO:0000256" key="3">
    <source>
        <dbReference type="ARBA" id="ARBA00022448"/>
    </source>
</evidence>
<dbReference type="Gene3D" id="3.30.1950.10">
    <property type="entry name" value="wza like domain"/>
    <property type="match status" value="1"/>
</dbReference>
<feature type="signal peptide" evidence="15">
    <location>
        <begin position="1"/>
        <end position="29"/>
    </location>
</feature>
<evidence type="ECO:0000256" key="13">
    <source>
        <dbReference type="ARBA" id="ARBA00023237"/>
    </source>
</evidence>
<dbReference type="PANTHER" id="PTHR33619:SF3">
    <property type="entry name" value="POLYSACCHARIDE EXPORT PROTEIN GFCE-RELATED"/>
    <property type="match status" value="1"/>
</dbReference>
<evidence type="ECO:0000256" key="2">
    <source>
        <dbReference type="ARBA" id="ARBA00009450"/>
    </source>
</evidence>
<proteinExistence type="inferred from homology"/>
<comment type="similarity">
    <text evidence="2">Belongs to the BexD/CtrA/VexA family.</text>
</comment>
<name>A0ABS9K641_9RHOO</name>
<reference evidence="19" key="1">
    <citation type="submission" date="2022-01" db="EMBL/GenBank/DDBJ databases">
        <authorList>
            <person name="Jo J.-H."/>
            <person name="Im W.-T."/>
        </authorList>
    </citation>
    <scope>NUCLEOTIDE SEQUENCE</scope>
    <source>
        <strain evidence="19">XY25</strain>
    </source>
</reference>
<organism evidence="19 20">
    <name type="scientific">Dechloromonas hankyongensis</name>
    <dbReference type="NCBI Taxonomy" id="2908002"/>
    <lineage>
        <taxon>Bacteria</taxon>
        <taxon>Pseudomonadati</taxon>
        <taxon>Pseudomonadota</taxon>
        <taxon>Betaproteobacteria</taxon>
        <taxon>Rhodocyclales</taxon>
        <taxon>Azonexaceae</taxon>
        <taxon>Dechloromonas</taxon>
    </lineage>
</organism>
<evidence type="ECO:0000256" key="7">
    <source>
        <dbReference type="ARBA" id="ARBA00022729"/>
    </source>
</evidence>
<keyword evidence="9" id="KW-0406">Ion transport</keyword>
<dbReference type="Pfam" id="PF10531">
    <property type="entry name" value="SLBB"/>
    <property type="match status" value="1"/>
</dbReference>
<gene>
    <name evidence="19" type="primary">epsE</name>
    <name evidence="19" type="ORF">LZ012_16640</name>
</gene>
<dbReference type="Pfam" id="PF22461">
    <property type="entry name" value="SLBB_2"/>
    <property type="match status" value="1"/>
</dbReference>
<keyword evidence="13" id="KW-0998">Cell outer membrane</keyword>
<keyword evidence="8" id="KW-0625">Polysaccharide transport</keyword>
<evidence type="ECO:0000259" key="17">
    <source>
        <dbReference type="Pfam" id="PF10531"/>
    </source>
</evidence>
<dbReference type="InterPro" id="IPR049712">
    <property type="entry name" value="Poly_export"/>
</dbReference>
<dbReference type="NCBIfam" id="TIGR03028">
    <property type="entry name" value="EpsE"/>
    <property type="match status" value="1"/>
</dbReference>
<comment type="subcellular location">
    <subcellularLocation>
        <location evidence="1">Cell outer membrane</location>
        <topology evidence="1">Multi-pass membrane protein</topology>
    </subcellularLocation>
</comment>
<feature type="domain" description="Polysaccharide export protein N-terminal" evidence="16">
    <location>
        <begin position="31"/>
        <end position="103"/>
    </location>
</feature>
<evidence type="ECO:0000256" key="4">
    <source>
        <dbReference type="ARBA" id="ARBA00022452"/>
    </source>
</evidence>
<dbReference type="Pfam" id="PF02563">
    <property type="entry name" value="Poly_export"/>
    <property type="match status" value="1"/>
</dbReference>
<evidence type="ECO:0000256" key="11">
    <source>
        <dbReference type="ARBA" id="ARBA00023136"/>
    </source>
</evidence>
<keyword evidence="14" id="KW-0449">Lipoprotein</keyword>
<evidence type="ECO:0000313" key="19">
    <source>
        <dbReference type="EMBL" id="MCG2578627.1"/>
    </source>
</evidence>
<evidence type="ECO:0000256" key="1">
    <source>
        <dbReference type="ARBA" id="ARBA00004571"/>
    </source>
</evidence>
<keyword evidence="11" id="KW-0472">Membrane</keyword>
<dbReference type="EMBL" id="JAKLTN010000004">
    <property type="protein sequence ID" value="MCG2578627.1"/>
    <property type="molecule type" value="Genomic_DNA"/>
</dbReference>
<dbReference type="InterPro" id="IPR019554">
    <property type="entry name" value="Soluble_ligand-bd"/>
</dbReference>
<evidence type="ECO:0000256" key="8">
    <source>
        <dbReference type="ARBA" id="ARBA00023047"/>
    </source>
</evidence>
<evidence type="ECO:0000256" key="5">
    <source>
        <dbReference type="ARBA" id="ARBA00022597"/>
    </source>
</evidence>
<evidence type="ECO:0000256" key="9">
    <source>
        <dbReference type="ARBA" id="ARBA00023065"/>
    </source>
</evidence>
<keyword evidence="7 15" id="KW-0732">Signal</keyword>
<evidence type="ECO:0000259" key="16">
    <source>
        <dbReference type="Pfam" id="PF02563"/>
    </source>
</evidence>
<dbReference type="InterPro" id="IPR017478">
    <property type="entry name" value="Polysacc_export_EpsE"/>
</dbReference>
<keyword evidence="4" id="KW-1134">Transmembrane beta strand</keyword>
<keyword evidence="6" id="KW-0812">Transmembrane</keyword>
<protein>
    <submittedName>
        <fullName evidence="19">Polysaccharide export protein EpsE</fullName>
    </submittedName>
</protein>
<evidence type="ECO:0000313" key="20">
    <source>
        <dbReference type="Proteomes" id="UP001165384"/>
    </source>
</evidence>
<evidence type="ECO:0000256" key="10">
    <source>
        <dbReference type="ARBA" id="ARBA00023114"/>
    </source>
</evidence>
<evidence type="ECO:0000259" key="18">
    <source>
        <dbReference type="Pfam" id="PF22461"/>
    </source>
</evidence>
<dbReference type="Gene3D" id="3.10.560.10">
    <property type="entry name" value="Outer membrane lipoprotein wza domain like"/>
    <property type="match status" value="2"/>
</dbReference>
<accession>A0ABS9K641</accession>
<keyword evidence="20" id="KW-1185">Reference proteome</keyword>
<evidence type="ECO:0000256" key="14">
    <source>
        <dbReference type="ARBA" id="ARBA00023288"/>
    </source>
</evidence>
<feature type="domain" description="SLBB" evidence="18">
    <location>
        <begin position="110"/>
        <end position="190"/>
    </location>
</feature>
<evidence type="ECO:0000256" key="15">
    <source>
        <dbReference type="SAM" id="SignalP"/>
    </source>
</evidence>
<dbReference type="PANTHER" id="PTHR33619">
    <property type="entry name" value="POLYSACCHARIDE EXPORT PROTEIN GFCE-RELATED"/>
    <property type="match status" value="1"/>
</dbReference>
<dbReference type="Proteomes" id="UP001165384">
    <property type="component" value="Unassembled WGS sequence"/>
</dbReference>
<dbReference type="InterPro" id="IPR003715">
    <property type="entry name" value="Poly_export_N"/>
</dbReference>
<evidence type="ECO:0000256" key="6">
    <source>
        <dbReference type="ARBA" id="ARBA00022692"/>
    </source>
</evidence>
<comment type="caution">
    <text evidence="19">The sequence shown here is derived from an EMBL/GenBank/DDBJ whole genome shotgun (WGS) entry which is preliminary data.</text>
</comment>
<keyword evidence="3" id="KW-0813">Transport</keyword>
<keyword evidence="10" id="KW-0626">Porin</keyword>
<sequence length="270" mass="29410">MKPYLRTFSRWLATLACLACLGLSGPLLAADDTLGPGDSIRVTVFENPDLTTEARISANGFIRFPLLGNVKLDGLSSVAAGERIAQLLKDGNFIRDPQVNVALVQVRSRQVSVLGQVTRPGRYALDETSTTVTDMLALAGGIAPTGDDVVTLVRQRNGNTERRDIDLVQMYRNGDMAANVEVENGDTVFVRRAPMFYIYGEVQRAGSYRLESDMTVMQALSLGGGVTVRGTERGIRIARRNADGVLARSEVQLGDHVQPNDIIQVRESLF</sequence>
<dbReference type="InterPro" id="IPR054765">
    <property type="entry name" value="SLBB_dom"/>
</dbReference>
<keyword evidence="5" id="KW-0762">Sugar transport</keyword>
<keyword evidence="12" id="KW-0564">Palmitate</keyword>
<dbReference type="RefSeq" id="WP_275712012.1">
    <property type="nucleotide sequence ID" value="NZ_JAKLTN010000004.1"/>
</dbReference>
<feature type="chain" id="PRO_5045839673" evidence="15">
    <location>
        <begin position="30"/>
        <end position="270"/>
    </location>
</feature>
<evidence type="ECO:0000256" key="12">
    <source>
        <dbReference type="ARBA" id="ARBA00023139"/>
    </source>
</evidence>